<dbReference type="SMART" id="SM00103">
    <property type="entry name" value="ALBUMIN"/>
    <property type="match status" value="2"/>
</dbReference>
<dbReference type="PRINTS" id="PR00803">
    <property type="entry name" value="AFETOPROTEIN"/>
</dbReference>
<dbReference type="Gene3D" id="1.10.246.10">
    <property type="match status" value="3"/>
</dbReference>
<organism evidence="7 8">
    <name type="scientific">Apodemus speciosus</name>
    <name type="common">Large Japanese field mouse</name>
    <dbReference type="NCBI Taxonomy" id="105296"/>
    <lineage>
        <taxon>Eukaryota</taxon>
        <taxon>Metazoa</taxon>
        <taxon>Chordata</taxon>
        <taxon>Craniata</taxon>
        <taxon>Vertebrata</taxon>
        <taxon>Euteleostomi</taxon>
        <taxon>Mammalia</taxon>
        <taxon>Eutheria</taxon>
        <taxon>Euarchontoglires</taxon>
        <taxon>Glires</taxon>
        <taxon>Rodentia</taxon>
        <taxon>Myomorpha</taxon>
        <taxon>Muroidea</taxon>
        <taxon>Muridae</taxon>
        <taxon>Murinae</taxon>
        <taxon>Apodemus</taxon>
    </lineage>
</organism>
<keyword evidence="4" id="KW-0677">Repeat</keyword>
<evidence type="ECO:0000259" key="6">
    <source>
        <dbReference type="PROSITE" id="PS51438"/>
    </source>
</evidence>
<sequence length="360" mass="40799">MAALRSLVKPKIIKKRTKKFIRTSSETMEAVKALPFIVFFSYSVYCESLQTSLLHAGDAAYDEVQAIAQELLDLAEGCKRLKPRESPSECAHHLMASFLTHICNNQGLVDSHVFTDCCKKKNAARLRCFLSYKKDNTDSHDPPLIPWPELTCEVAEEKNVSLKASSCRFIYEISRRYPFLFGPTILTMSACFETAVQSCCQEENKTECLQTKLEPIRKYIRGISARHHHLCEIGTKFNEKVSSAVELILLTKKQPKANFSEITKLTTDVKNLHEICCGGNTLACSLDRRQLMDYTCSTQAVLSSKFAECCEQPEPFRGECIITSENDDKPDLSPLLLTRFTEDQSVCEQFRGNQDDFLQE</sequence>
<evidence type="ECO:0000256" key="3">
    <source>
        <dbReference type="ARBA" id="ARBA00022729"/>
    </source>
</evidence>
<keyword evidence="8" id="KW-1185">Reference proteome</keyword>
<evidence type="ECO:0000256" key="2">
    <source>
        <dbReference type="ARBA" id="ARBA00022525"/>
    </source>
</evidence>
<feature type="domain" description="Albumin" evidence="6">
    <location>
        <begin position="218"/>
        <end position="360"/>
    </location>
</feature>
<dbReference type="EMBL" id="BAAFST010000005">
    <property type="protein sequence ID" value="GAB1289829.1"/>
    <property type="molecule type" value="Genomic_DNA"/>
</dbReference>
<keyword evidence="5" id="KW-1015">Disulfide bond</keyword>
<keyword evidence="3" id="KW-0732">Signal</keyword>
<evidence type="ECO:0000313" key="8">
    <source>
        <dbReference type="Proteomes" id="UP001623349"/>
    </source>
</evidence>
<feature type="domain" description="Albumin" evidence="6">
    <location>
        <begin position="26"/>
        <end position="217"/>
    </location>
</feature>
<dbReference type="PROSITE" id="PS51438">
    <property type="entry name" value="ALBUMIN_2"/>
    <property type="match status" value="2"/>
</dbReference>
<protein>
    <submittedName>
        <fullName evidence="7">Albumin superfamily member 1</fullName>
    </submittedName>
</protein>
<evidence type="ECO:0000256" key="5">
    <source>
        <dbReference type="ARBA" id="ARBA00023157"/>
    </source>
</evidence>
<dbReference type="InterPro" id="IPR021177">
    <property type="entry name" value="Serum_albumin/AFP/Afamin"/>
</dbReference>
<dbReference type="InterPro" id="IPR014760">
    <property type="entry name" value="Serum_albumin_N"/>
</dbReference>
<dbReference type="InterPro" id="IPR020857">
    <property type="entry name" value="Serum_albumin_CS"/>
</dbReference>
<name>A0ABQ0ES36_APOSI</name>
<dbReference type="PANTHER" id="PTHR11385">
    <property type="entry name" value="SERUM ALBUMIN-RELATED"/>
    <property type="match status" value="1"/>
</dbReference>
<comment type="subcellular location">
    <subcellularLocation>
        <location evidence="1">Secreted</location>
    </subcellularLocation>
</comment>
<dbReference type="InterPro" id="IPR000264">
    <property type="entry name" value="ALB/AFP/VDB"/>
</dbReference>
<dbReference type="Pfam" id="PF00273">
    <property type="entry name" value="Serum_albumin"/>
    <property type="match status" value="2"/>
</dbReference>
<accession>A0ABQ0ES36</accession>
<gene>
    <name evidence="7" type="ORF">APTSU1_000505900</name>
</gene>
<dbReference type="PANTHER" id="PTHR11385:SF12">
    <property type="entry name" value="ALBUMIN SUPERFAMILY MEMBER 1"/>
    <property type="match status" value="1"/>
</dbReference>
<dbReference type="InterPro" id="IPR020858">
    <property type="entry name" value="Serum_albumin-like"/>
</dbReference>
<evidence type="ECO:0000256" key="1">
    <source>
        <dbReference type="ARBA" id="ARBA00004613"/>
    </source>
</evidence>
<keyword evidence="2" id="KW-0964">Secreted</keyword>
<dbReference type="PROSITE" id="PS00212">
    <property type="entry name" value="ALBUMIN_1"/>
    <property type="match status" value="1"/>
</dbReference>
<dbReference type="SUPFAM" id="SSF48552">
    <property type="entry name" value="Serum albumin-like"/>
    <property type="match status" value="2"/>
</dbReference>
<comment type="caution">
    <text evidence="7">The sequence shown here is derived from an EMBL/GenBank/DDBJ whole genome shotgun (WGS) entry which is preliminary data.</text>
</comment>
<proteinExistence type="predicted"/>
<reference evidence="7 8" key="1">
    <citation type="submission" date="2024-08" db="EMBL/GenBank/DDBJ databases">
        <title>The draft genome of Apodemus speciosus.</title>
        <authorList>
            <person name="Nabeshima K."/>
            <person name="Suzuki S."/>
            <person name="Onuma M."/>
        </authorList>
    </citation>
    <scope>NUCLEOTIDE SEQUENCE [LARGE SCALE GENOMIC DNA]</scope>
    <source>
        <strain evidence="7">IB14-021</strain>
    </source>
</reference>
<dbReference type="Proteomes" id="UP001623349">
    <property type="component" value="Unassembled WGS sequence"/>
</dbReference>
<evidence type="ECO:0000256" key="4">
    <source>
        <dbReference type="ARBA" id="ARBA00022737"/>
    </source>
</evidence>
<evidence type="ECO:0000313" key="7">
    <source>
        <dbReference type="EMBL" id="GAB1289829.1"/>
    </source>
</evidence>
<dbReference type="PRINTS" id="PR00802">
    <property type="entry name" value="SERUMALBUMIN"/>
</dbReference>